<gene>
    <name evidence="3" type="ORF">DES41_11472</name>
</gene>
<evidence type="ECO:0000256" key="1">
    <source>
        <dbReference type="SAM" id="MobiDB-lite"/>
    </source>
</evidence>
<sequence>MSTATLTEAPVKTQPAPQGEVGHAPAEGRITDQAIADARAMIGLHLRPEGPYLQDATADTLRNWCNGIGDLNPLYRDVGYGATTRYGSLLGHPMYPMAFGWLGRTRWGLPGVHGFYAGNDWELFRHVRPGDRITAIERVVGVEEKESKFSGRLVLQYVEACYYNQRSELVARALGTCTRHERKAARDTGKYKEIEQYQYSNEEHDRIDEIVLNEPKNIRGANVRYWEEVQEGEELPTIARGPLSLMDTMGFLVGCGRGHTHGVVLQAAVKHPGHFFRNPEAGGGVEYTGIGHHRESVAKEVGVPGTYDYGPQRSSWMATLVTNWMGDAGVLKRVRTEMRRFNIVGDTTFCKAKVVRKYVKDQVGLVDIEIAAENQRGEVTTPGLATVALPSRNVKLPAFIDGAAIDLELPVTR</sequence>
<dbReference type="CDD" id="cd03441">
    <property type="entry name" value="R_hydratase_like"/>
    <property type="match status" value="1"/>
</dbReference>
<keyword evidence="4" id="KW-1185">Reference proteome</keyword>
<dbReference type="Gene3D" id="3.10.129.10">
    <property type="entry name" value="Hotdog Thioesterase"/>
    <property type="match status" value="2"/>
</dbReference>
<comment type="caution">
    <text evidence="3">The sequence shown here is derived from an EMBL/GenBank/DDBJ whole genome shotgun (WGS) entry which is preliminary data.</text>
</comment>
<evidence type="ECO:0000259" key="2">
    <source>
        <dbReference type="Pfam" id="PF13452"/>
    </source>
</evidence>
<evidence type="ECO:0000313" key="3">
    <source>
        <dbReference type="EMBL" id="RCW64760.1"/>
    </source>
</evidence>
<reference evidence="3 4" key="1">
    <citation type="submission" date="2018-07" db="EMBL/GenBank/DDBJ databases">
        <title>Genomic Encyclopedia of Type Strains, Phase IV (KMG-IV): sequencing the most valuable type-strain genomes for metagenomic binning, comparative biology and taxonomic classification.</title>
        <authorList>
            <person name="Goeker M."/>
        </authorList>
    </citation>
    <scope>NUCLEOTIDE SEQUENCE [LARGE SCALE GENOMIC DNA]</scope>
    <source>
        <strain evidence="3 4">DSM 21634</strain>
    </source>
</reference>
<dbReference type="EMBL" id="QPJK01000014">
    <property type="protein sequence ID" value="RCW64760.1"/>
    <property type="molecule type" value="Genomic_DNA"/>
</dbReference>
<dbReference type="AlphaFoldDB" id="A0A368X9Y8"/>
<evidence type="ECO:0000313" key="4">
    <source>
        <dbReference type="Proteomes" id="UP000252884"/>
    </source>
</evidence>
<dbReference type="SUPFAM" id="SSF54637">
    <property type="entry name" value="Thioesterase/thiol ester dehydrase-isomerase"/>
    <property type="match status" value="2"/>
</dbReference>
<organism evidence="3 4">
    <name type="scientific">Pseudorhodoferax soli</name>
    <dbReference type="NCBI Taxonomy" id="545864"/>
    <lineage>
        <taxon>Bacteria</taxon>
        <taxon>Pseudomonadati</taxon>
        <taxon>Pseudomonadota</taxon>
        <taxon>Betaproteobacteria</taxon>
        <taxon>Burkholderiales</taxon>
        <taxon>Comamonadaceae</taxon>
    </lineage>
</organism>
<dbReference type="Pfam" id="PF13452">
    <property type="entry name" value="FAS1_DH_region"/>
    <property type="match status" value="1"/>
</dbReference>
<dbReference type="InterPro" id="IPR039569">
    <property type="entry name" value="FAS1-like_DH_region"/>
</dbReference>
<accession>A0A368X9Y8</accession>
<dbReference type="RefSeq" id="WP_245966015.1">
    <property type="nucleotide sequence ID" value="NZ_QPJK01000014.1"/>
</dbReference>
<feature type="domain" description="FAS1-like dehydratase" evidence="2">
    <location>
        <begin position="56"/>
        <end position="171"/>
    </location>
</feature>
<dbReference type="Proteomes" id="UP000252884">
    <property type="component" value="Unassembled WGS sequence"/>
</dbReference>
<protein>
    <submittedName>
        <fullName evidence="3">Acyl dehydratase</fullName>
    </submittedName>
</protein>
<proteinExistence type="predicted"/>
<name>A0A368X9Y8_9BURK</name>
<feature type="region of interest" description="Disordered" evidence="1">
    <location>
        <begin position="1"/>
        <end position="25"/>
    </location>
</feature>
<dbReference type="InterPro" id="IPR029069">
    <property type="entry name" value="HotDog_dom_sf"/>
</dbReference>